<dbReference type="PANTHER" id="PTHR10605">
    <property type="entry name" value="HEPARAN SULFATE SULFOTRANSFERASE"/>
    <property type="match status" value="1"/>
</dbReference>
<evidence type="ECO:0000313" key="5">
    <source>
        <dbReference type="Proteomes" id="UP000305881"/>
    </source>
</evidence>
<keyword evidence="2" id="KW-0325">Glycoprotein</keyword>
<evidence type="ECO:0000313" key="4">
    <source>
        <dbReference type="EMBL" id="QCW80876.1"/>
    </source>
</evidence>
<keyword evidence="5" id="KW-1185">Reference proteome</keyword>
<dbReference type="KEGG" id="mbur:EQU24_00345"/>
<organism evidence="4 5">
    <name type="scientific">Methylotuvimicrobium buryatense</name>
    <name type="common">Methylomicrobium buryatense</name>
    <dbReference type="NCBI Taxonomy" id="95641"/>
    <lineage>
        <taxon>Bacteria</taxon>
        <taxon>Pseudomonadati</taxon>
        <taxon>Pseudomonadota</taxon>
        <taxon>Gammaproteobacteria</taxon>
        <taxon>Methylococcales</taxon>
        <taxon>Methylococcaceae</taxon>
        <taxon>Methylotuvimicrobium</taxon>
    </lineage>
</organism>
<dbReference type="OrthoDB" id="9075305at2"/>
<gene>
    <name evidence="4" type="ORF">EQU24_00345</name>
</gene>
<protein>
    <submittedName>
        <fullName evidence="4">Sulfotransferase</fullName>
    </submittedName>
</protein>
<dbReference type="STRING" id="675511.GCA_000341735_02933"/>
<proteinExistence type="predicted"/>
<dbReference type="PANTHER" id="PTHR10605:SF56">
    <property type="entry name" value="BIFUNCTIONAL HEPARAN SULFATE N-DEACETYLASE_N-SULFOTRANSFERASE"/>
    <property type="match status" value="1"/>
</dbReference>
<evidence type="ECO:0000256" key="2">
    <source>
        <dbReference type="ARBA" id="ARBA00023180"/>
    </source>
</evidence>
<name>A0A4P9UN22_METBY</name>
<dbReference type="Proteomes" id="UP000305881">
    <property type="component" value="Chromosome"/>
</dbReference>
<dbReference type="SUPFAM" id="SSF52540">
    <property type="entry name" value="P-loop containing nucleoside triphosphate hydrolases"/>
    <property type="match status" value="1"/>
</dbReference>
<evidence type="ECO:0000259" key="3">
    <source>
        <dbReference type="Pfam" id="PF00685"/>
    </source>
</evidence>
<dbReference type="InterPro" id="IPR037359">
    <property type="entry name" value="NST/OST"/>
</dbReference>
<feature type="domain" description="Sulfotransferase" evidence="3">
    <location>
        <begin position="4"/>
        <end position="202"/>
    </location>
</feature>
<sequence length="300" mass="35660">MSRPNFLIAGAAKSGTTSLDGYLKQHPDVFLPEIKECRYFSNISDKNINPFSKKQWTKIISNKKEYYNLFVDKHNKAIGDISPDYLYYYEESIKNIKSELGESVKIILILRNPIDRAYSNYLHIVRDGFDQLSIEEVLRKEDDWVKENIWYGFFITKPGFYYQSVKSYLENFDDVKIIIFDDFLKDKEKCLKELCIFLGIDETFQFRDPSFKNKTGVPKYKCLDSIIKSKYPFKPTLKKLLTWFFGTEKLNQKLDKIQESNLVKPTLDKATKERLFYLYKNDIERLEKLIDRDLSHWKII</sequence>
<dbReference type="Gene3D" id="3.40.50.300">
    <property type="entry name" value="P-loop containing nucleotide triphosphate hydrolases"/>
    <property type="match status" value="1"/>
</dbReference>
<evidence type="ECO:0000256" key="1">
    <source>
        <dbReference type="ARBA" id="ARBA00022679"/>
    </source>
</evidence>
<dbReference type="InterPro" id="IPR027417">
    <property type="entry name" value="P-loop_NTPase"/>
</dbReference>
<reference evidence="5" key="1">
    <citation type="journal article" date="2019" name="J. Bacteriol.">
        <title>A Mutagenic Screen Identifies a TonB-Dependent Receptor Required for the Lanthanide Metal Switch in the Type I Methanotroph 'Methylotuvimicrobium buryatense' 5GB1C.</title>
        <authorList>
            <person name="Groom J.D."/>
            <person name="Ford S.M."/>
            <person name="Pesesky M.W."/>
            <person name="Lidstrom M.E."/>
        </authorList>
    </citation>
    <scope>NUCLEOTIDE SEQUENCE [LARGE SCALE GENOMIC DNA]</scope>
    <source>
        <strain evidence="5">5GB1C</strain>
    </source>
</reference>
<dbReference type="GO" id="GO:0008146">
    <property type="term" value="F:sulfotransferase activity"/>
    <property type="evidence" value="ECO:0007669"/>
    <property type="project" value="InterPro"/>
</dbReference>
<dbReference type="InterPro" id="IPR000863">
    <property type="entry name" value="Sulfotransferase_dom"/>
</dbReference>
<keyword evidence="1" id="KW-0808">Transferase</keyword>
<dbReference type="EMBL" id="CP035467">
    <property type="protein sequence ID" value="QCW80876.1"/>
    <property type="molecule type" value="Genomic_DNA"/>
</dbReference>
<accession>A0A4P9UN22</accession>
<dbReference type="Pfam" id="PF00685">
    <property type="entry name" value="Sulfotransfer_1"/>
    <property type="match status" value="1"/>
</dbReference>
<dbReference type="RefSeq" id="WP_017841415.1">
    <property type="nucleotide sequence ID" value="NZ_CP035467.1"/>
</dbReference>
<dbReference type="AlphaFoldDB" id="A0A4P9UN22"/>